<dbReference type="Pfam" id="PF19112">
    <property type="entry name" value="VanA_C"/>
    <property type="match status" value="1"/>
</dbReference>
<dbReference type="EMBL" id="QKWJ01000050">
    <property type="protein sequence ID" value="RDK07006.1"/>
    <property type="molecule type" value="Genomic_DNA"/>
</dbReference>
<name>A0A370NN23_9BURK</name>
<organism evidence="7 8">
    <name type="scientific">Cupriavidus lacunae</name>
    <dbReference type="NCBI Taxonomy" id="2666307"/>
    <lineage>
        <taxon>Bacteria</taxon>
        <taxon>Pseudomonadati</taxon>
        <taxon>Pseudomonadota</taxon>
        <taxon>Betaproteobacteria</taxon>
        <taxon>Burkholderiales</taxon>
        <taxon>Burkholderiaceae</taxon>
        <taxon>Cupriavidus</taxon>
    </lineage>
</organism>
<evidence type="ECO:0000256" key="5">
    <source>
        <dbReference type="ARBA" id="ARBA00023014"/>
    </source>
</evidence>
<dbReference type="InterPro" id="IPR017941">
    <property type="entry name" value="Rieske_2Fe-2S"/>
</dbReference>
<feature type="domain" description="Rieske" evidence="6">
    <location>
        <begin position="17"/>
        <end position="118"/>
    </location>
</feature>
<dbReference type="PANTHER" id="PTHR21266:SF60">
    <property type="entry name" value="3-KETOSTEROID-9-ALPHA-MONOOXYGENASE, OXYGENASE COMPONENT"/>
    <property type="match status" value="1"/>
</dbReference>
<dbReference type="PANTHER" id="PTHR21266">
    <property type="entry name" value="IRON-SULFUR DOMAIN CONTAINING PROTEIN"/>
    <property type="match status" value="1"/>
</dbReference>
<comment type="caution">
    <text evidence="7">The sequence shown here is derived from an EMBL/GenBank/DDBJ whole genome shotgun (WGS) entry which is preliminary data.</text>
</comment>
<dbReference type="InterPro" id="IPR044043">
    <property type="entry name" value="VanA_C_cat"/>
</dbReference>
<accession>A0A370NN23</accession>
<evidence type="ECO:0000256" key="1">
    <source>
        <dbReference type="ARBA" id="ARBA00022714"/>
    </source>
</evidence>
<evidence type="ECO:0000256" key="2">
    <source>
        <dbReference type="ARBA" id="ARBA00022723"/>
    </source>
</evidence>
<dbReference type="GO" id="GO:0046872">
    <property type="term" value="F:metal ion binding"/>
    <property type="evidence" value="ECO:0007669"/>
    <property type="project" value="UniProtKB-KW"/>
</dbReference>
<keyword evidence="5" id="KW-0411">Iron-sulfur</keyword>
<reference evidence="8" key="1">
    <citation type="submission" date="2018-06" db="EMBL/GenBank/DDBJ databases">
        <authorList>
            <person name="Feng T."/>
            <person name="Jeon C.O."/>
        </authorList>
    </citation>
    <scope>NUCLEOTIDE SEQUENCE [LARGE SCALE GENOMIC DNA]</scope>
    <source>
        <strain evidence="8">S23</strain>
    </source>
</reference>
<dbReference type="AlphaFoldDB" id="A0A370NN23"/>
<evidence type="ECO:0000313" key="8">
    <source>
        <dbReference type="Proteomes" id="UP000255165"/>
    </source>
</evidence>
<proteinExistence type="predicted"/>
<dbReference type="InterPro" id="IPR036922">
    <property type="entry name" value="Rieske_2Fe-2S_sf"/>
</dbReference>
<dbReference type="SUPFAM" id="SSF55961">
    <property type="entry name" value="Bet v1-like"/>
    <property type="match status" value="1"/>
</dbReference>
<dbReference type="GO" id="GO:0051537">
    <property type="term" value="F:2 iron, 2 sulfur cluster binding"/>
    <property type="evidence" value="ECO:0007669"/>
    <property type="project" value="UniProtKB-KW"/>
</dbReference>
<dbReference type="SUPFAM" id="SSF50022">
    <property type="entry name" value="ISP domain"/>
    <property type="match status" value="1"/>
</dbReference>
<dbReference type="CDD" id="cd08878">
    <property type="entry name" value="RHO_alpha_C_DMO-like"/>
    <property type="match status" value="1"/>
</dbReference>
<dbReference type="Gene3D" id="2.102.10.10">
    <property type="entry name" value="Rieske [2Fe-2S] iron-sulphur domain"/>
    <property type="match status" value="1"/>
</dbReference>
<keyword evidence="7" id="KW-0223">Dioxygenase</keyword>
<evidence type="ECO:0000256" key="3">
    <source>
        <dbReference type="ARBA" id="ARBA00023002"/>
    </source>
</evidence>
<keyword evidence="8" id="KW-1185">Reference proteome</keyword>
<evidence type="ECO:0000259" key="6">
    <source>
        <dbReference type="PROSITE" id="PS51296"/>
    </source>
</evidence>
<protein>
    <submittedName>
        <fullName evidence="7">Aromatic ring-hydroxylating dioxygenase subunit alpha</fullName>
    </submittedName>
</protein>
<evidence type="ECO:0000256" key="4">
    <source>
        <dbReference type="ARBA" id="ARBA00023004"/>
    </source>
</evidence>
<keyword evidence="3" id="KW-0560">Oxidoreductase</keyword>
<dbReference type="Gene3D" id="3.90.380.10">
    <property type="entry name" value="Naphthalene 1,2-dioxygenase Alpha Subunit, Chain A, domain 1"/>
    <property type="match status" value="1"/>
</dbReference>
<sequence length="350" mass="39317">MADAPSQGDTMFALNQWYAGGFSWELTDKPLARTLLNQHLVLFRSADGVAGALEDRCCHRSLPLSCGTVEESGIRCGYHGLLFSPQGKCLEIPGQARIPEKARVASFPVMERDKILWIWFGAHPDSEPDSEPPAYRWHNDERYEYRGGVVHYQAPYQLIHDNLLDLSHLGYVHLRTIGGNPSVHMNAEMKVEGTGNAVRIVRHMMNSEAPKTYADAWGFRDRIDRWQEIEFDVNQIRIWTGAVDAGTESLGDQDRGGFHMRGLHCITPETDTTAHYFWTVATNRPPSGSSNLDVVYEQTALTFEEDKVVIEAQHQNMCRFGTQPQIDIHVDAGANRARRIIAALTAKQAS</sequence>
<dbReference type="Proteomes" id="UP000255165">
    <property type="component" value="Unassembled WGS sequence"/>
</dbReference>
<gene>
    <name evidence="7" type="ORF">DN412_28585</name>
</gene>
<dbReference type="Pfam" id="PF00355">
    <property type="entry name" value="Rieske"/>
    <property type="match status" value="1"/>
</dbReference>
<dbReference type="PROSITE" id="PS51296">
    <property type="entry name" value="RIESKE"/>
    <property type="match status" value="1"/>
</dbReference>
<dbReference type="InterPro" id="IPR050584">
    <property type="entry name" value="Cholesterol_7-desaturase"/>
</dbReference>
<evidence type="ECO:0000313" key="7">
    <source>
        <dbReference type="EMBL" id="RDK07006.1"/>
    </source>
</evidence>
<keyword evidence="1" id="KW-0001">2Fe-2S</keyword>
<dbReference type="GO" id="GO:0051213">
    <property type="term" value="F:dioxygenase activity"/>
    <property type="evidence" value="ECO:0007669"/>
    <property type="project" value="UniProtKB-KW"/>
</dbReference>
<keyword evidence="2" id="KW-0479">Metal-binding</keyword>
<keyword evidence="4" id="KW-0408">Iron</keyword>